<sequence>MLDDSPKHTKEVADLIKEIIGECDGYKYIFDHKYEALKGDNITFYYRCSQSQILENKTRKGKEKQRDKVSIERFSCNGLLRIIISNHQIADINLVHKILHIRPNRFEMDSSTKEFIQQNINQTPQNIYSQIEQTCPNITQKQ</sequence>
<keyword evidence="2" id="KW-1185">Reference proteome</keyword>
<dbReference type="EMBL" id="CAJVPZ010063893">
    <property type="protein sequence ID" value="CAG8793751.1"/>
    <property type="molecule type" value="Genomic_DNA"/>
</dbReference>
<reference evidence="1" key="1">
    <citation type="submission" date="2021-06" db="EMBL/GenBank/DDBJ databases">
        <authorList>
            <person name="Kallberg Y."/>
            <person name="Tangrot J."/>
            <person name="Rosling A."/>
        </authorList>
    </citation>
    <scope>NUCLEOTIDE SEQUENCE</scope>
    <source>
        <strain evidence="1">IN212</strain>
    </source>
</reference>
<proteinExistence type="predicted"/>
<name>A0A9N9JSP6_9GLOM</name>
<protein>
    <submittedName>
        <fullName evidence="1">13832_t:CDS:1</fullName>
    </submittedName>
</protein>
<feature type="non-terminal residue" evidence="1">
    <location>
        <position position="142"/>
    </location>
</feature>
<gene>
    <name evidence="1" type="ORF">RFULGI_LOCUS17006</name>
</gene>
<dbReference type="AlphaFoldDB" id="A0A9N9JSP6"/>
<dbReference type="Proteomes" id="UP000789396">
    <property type="component" value="Unassembled WGS sequence"/>
</dbReference>
<evidence type="ECO:0000313" key="1">
    <source>
        <dbReference type="EMBL" id="CAG8793751.1"/>
    </source>
</evidence>
<comment type="caution">
    <text evidence="1">The sequence shown here is derived from an EMBL/GenBank/DDBJ whole genome shotgun (WGS) entry which is preliminary data.</text>
</comment>
<dbReference type="OrthoDB" id="2444054at2759"/>
<accession>A0A9N9JSP6</accession>
<organism evidence="1 2">
    <name type="scientific">Racocetra fulgida</name>
    <dbReference type="NCBI Taxonomy" id="60492"/>
    <lineage>
        <taxon>Eukaryota</taxon>
        <taxon>Fungi</taxon>
        <taxon>Fungi incertae sedis</taxon>
        <taxon>Mucoromycota</taxon>
        <taxon>Glomeromycotina</taxon>
        <taxon>Glomeromycetes</taxon>
        <taxon>Diversisporales</taxon>
        <taxon>Gigasporaceae</taxon>
        <taxon>Racocetra</taxon>
    </lineage>
</organism>
<evidence type="ECO:0000313" key="2">
    <source>
        <dbReference type="Proteomes" id="UP000789396"/>
    </source>
</evidence>